<dbReference type="InterPro" id="IPR055368">
    <property type="entry name" value="WH3_Lhr"/>
</dbReference>
<dbReference type="InterPro" id="IPR052511">
    <property type="entry name" value="ATP-dep_Helicase"/>
</dbReference>
<reference evidence="11 12" key="1">
    <citation type="submission" date="2024-02" db="EMBL/GenBank/DDBJ databases">
        <title>A novel Wenzhouxiangellaceae bacterium, isolated from coastal sediments.</title>
        <authorList>
            <person name="Du Z.-J."/>
            <person name="Ye Y.-Q."/>
            <person name="Zhang X.-Y."/>
        </authorList>
    </citation>
    <scope>NUCLEOTIDE SEQUENCE [LARGE SCALE GENOMIC DNA]</scope>
    <source>
        <strain evidence="11 12">CH-27</strain>
    </source>
</reference>
<feature type="domain" description="Helicase C-terminal" evidence="10">
    <location>
        <begin position="254"/>
        <end position="406"/>
    </location>
</feature>
<keyword evidence="3" id="KW-0378">Hydrolase</keyword>
<dbReference type="Pfam" id="PF00270">
    <property type="entry name" value="DEAD"/>
    <property type="match status" value="1"/>
</dbReference>
<evidence type="ECO:0000256" key="1">
    <source>
        <dbReference type="ARBA" id="ARBA00022741"/>
    </source>
</evidence>
<dbReference type="Pfam" id="PF00271">
    <property type="entry name" value="Helicase_C"/>
    <property type="match status" value="1"/>
</dbReference>
<name>A0AAW9R9S7_9GAMM</name>
<evidence type="ECO:0000256" key="4">
    <source>
        <dbReference type="ARBA" id="ARBA00022806"/>
    </source>
</evidence>
<evidence type="ECO:0000256" key="7">
    <source>
        <dbReference type="ARBA" id="ARBA00023204"/>
    </source>
</evidence>
<dbReference type="CDD" id="cd17922">
    <property type="entry name" value="DEXHc_LHR-like"/>
    <property type="match status" value="1"/>
</dbReference>
<dbReference type="InterPro" id="IPR045628">
    <property type="entry name" value="Lhr_WH_dom"/>
</dbReference>
<gene>
    <name evidence="11" type="ORF">V3330_11985</name>
</gene>
<dbReference type="InterPro" id="IPR011545">
    <property type="entry name" value="DEAD/DEAH_box_helicase_dom"/>
</dbReference>
<organism evidence="11 12">
    <name type="scientific">Elongatibacter sediminis</name>
    <dbReference type="NCBI Taxonomy" id="3119006"/>
    <lineage>
        <taxon>Bacteria</taxon>
        <taxon>Pseudomonadati</taxon>
        <taxon>Pseudomonadota</taxon>
        <taxon>Gammaproteobacteria</taxon>
        <taxon>Chromatiales</taxon>
        <taxon>Wenzhouxiangellaceae</taxon>
        <taxon>Elongatibacter</taxon>
    </lineage>
</organism>
<keyword evidence="6" id="KW-0238">DNA-binding</keyword>
<dbReference type="PROSITE" id="PS51192">
    <property type="entry name" value="HELICASE_ATP_BIND_1"/>
    <property type="match status" value="1"/>
</dbReference>
<sequence length="1418" mass="156365">MFHPAVQHWFEASFDAPTPVQVAAWKAIRADRNVLIAAPTGSGKTFAAFLCAIDDLVRRAQHEPLPDAVQVLYVSPLKALSNDIEKNLQAPLAGIDDWLQGAHGRDSGIRAAVRTGDTTPGEREQMRRRPPQLLVTTPESLYLLLTSASGRAMLSGVREVIVDEIHAVAGSKRGSHLTLSLARLDALLPAPARRIGLSATQKPIETIAEFLTGGQPCTIVDTGHQRERDLQLELPGSPLTPVMANEVWEEIYNRLEGLIADHRTTLIFVNTRRLAERLARHLAERLGEDAVTAHHGSLSRRHRLAAEQALKNGRLRALVATASLELGIDIGHVDLVCQIGSPGSISALIQRVGRAGHAVHATPKGRLFPCTRDDLVEAIALLRAIRDGQLDRVHIPEAPLDVLAQHLVAELSACDWDCDELYSVLRGAWPYRDLEREAFDAVVDMLATGYATRRGRRSAFLHHDAVNGRLRARPAARLTALQNGGAIPDQFDYDVIMQPQGFRVGTLNEDFAFESIPGDIFQLGNTSYRVLKIEQGRVLVDDAHGQPPTIPFWFGDRPGRSDELSEAVSALREEAGRRLDENGVDDLREWLIGECGHAAAGEQAAGYLAAAREALGCIPTRDRMVLERFFDDTGDLHLIIHAPLGSRVIRAWGLALRKRFCRHFNFELQAAALEDCLILSLGETHSFDKESVPDFLKAASVRQVLTQAVLDAPMFEVRWRWNATIALAVQRMRNGRKVPPQWQRNQAEDLVAVVFPDQLACLENIRGEREIPDHPLVCQTLSDCLNETMDISGLERVLAAREQGDCAIHCVDLTAPSPLAAEIINARPYAFLDDGEAENRRTRAIRQTPNDLADAGMLRIISVPAIDQVRAEAWITPRNADELHDGLLQLGFLTEAEFTQPDWSPWFRALADEFRACCVRRGNGQAWWVATERLAEVLALDPQAKPAPDPRAVWSPETEPDGPEAALRELLRSRLGGLGPVTVERLARDFGLSAAVIEQALGVLQNEGVAMQMAPDGEPAQWCERRLLARIHRYSRERRRRAARPVPPAAFLRFLLDWHGIEAPDTEVSQALERLEGWVAPLASWENQLLASRCRNYRPEALDQCFLSGQVCWFRPPQGASERQQIIAATPIGIVQRAHARLWQSGPAPSDEALGGAAAAVLALLREHGALFTPDLQDQAGLLRPELEHALAALIARGLVTADAFSPLRWLIRPENVKRRQLRSARPRSPLLAGGGMLGRWSAVPPVAEGEPATPDDHLPVVCAALLKRYGVVFRAVLERESLLPPWRDLLRYLRRMEDRGEVHGGRFVDGFSGEQFALPEAVGLLRRHAATDVDRYAVIGAADPLNLGGIITAGAKTPALNGGRILLRDGVPVARGNGDQVEVLDSRLRMTDAELRARLLTVRPLQAGNHDEKRVRP</sequence>
<evidence type="ECO:0000259" key="9">
    <source>
        <dbReference type="PROSITE" id="PS51192"/>
    </source>
</evidence>
<feature type="domain" description="Helicase ATP-binding" evidence="9">
    <location>
        <begin position="25"/>
        <end position="219"/>
    </location>
</feature>
<dbReference type="GO" id="GO:0016887">
    <property type="term" value="F:ATP hydrolysis activity"/>
    <property type="evidence" value="ECO:0007669"/>
    <property type="project" value="TreeGrafter"/>
</dbReference>
<keyword evidence="7" id="KW-0234">DNA repair</keyword>
<dbReference type="Pfam" id="PF19306">
    <property type="entry name" value="WHD_Lhr"/>
    <property type="match status" value="1"/>
</dbReference>
<dbReference type="GO" id="GO:0006281">
    <property type="term" value="P:DNA repair"/>
    <property type="evidence" value="ECO:0007669"/>
    <property type="project" value="UniProtKB-KW"/>
</dbReference>
<dbReference type="RefSeq" id="WP_354695664.1">
    <property type="nucleotide sequence ID" value="NZ_JAZHOG010000007.1"/>
</dbReference>
<dbReference type="SUPFAM" id="SSF52540">
    <property type="entry name" value="P-loop containing nucleoside triphosphate hydrolases"/>
    <property type="match status" value="1"/>
</dbReference>
<dbReference type="Pfam" id="PF23234">
    <property type="entry name" value="WHD_4th_Lhr"/>
    <property type="match status" value="1"/>
</dbReference>
<dbReference type="Pfam" id="PF08494">
    <property type="entry name" value="DEAD_assoc"/>
    <property type="match status" value="1"/>
</dbReference>
<dbReference type="InterPro" id="IPR014001">
    <property type="entry name" value="Helicase_ATP-bd"/>
</dbReference>
<evidence type="ECO:0000259" key="10">
    <source>
        <dbReference type="PROSITE" id="PS51194"/>
    </source>
</evidence>
<dbReference type="PANTHER" id="PTHR47962">
    <property type="entry name" value="ATP-DEPENDENT HELICASE LHR-RELATED-RELATED"/>
    <property type="match status" value="1"/>
</dbReference>
<evidence type="ECO:0000313" key="12">
    <source>
        <dbReference type="Proteomes" id="UP001359886"/>
    </source>
</evidence>
<dbReference type="SMART" id="SM00487">
    <property type="entry name" value="DEXDc"/>
    <property type="match status" value="1"/>
</dbReference>
<dbReference type="InterPro" id="IPR055367">
    <property type="entry name" value="WH4_Lhr"/>
</dbReference>
<dbReference type="PROSITE" id="PS51194">
    <property type="entry name" value="HELICASE_CTER"/>
    <property type="match status" value="1"/>
</dbReference>
<dbReference type="Proteomes" id="UP001359886">
    <property type="component" value="Unassembled WGS sequence"/>
</dbReference>
<evidence type="ECO:0000256" key="6">
    <source>
        <dbReference type="ARBA" id="ARBA00023125"/>
    </source>
</evidence>
<evidence type="ECO:0000256" key="8">
    <source>
        <dbReference type="ARBA" id="ARBA00023235"/>
    </source>
</evidence>
<keyword evidence="4 11" id="KW-0347">Helicase</keyword>
<evidence type="ECO:0000256" key="3">
    <source>
        <dbReference type="ARBA" id="ARBA00022801"/>
    </source>
</evidence>
<accession>A0AAW9R9S7</accession>
<dbReference type="PANTHER" id="PTHR47962:SF5">
    <property type="entry name" value="ATP-DEPENDENT HELICASE LHR-RELATED"/>
    <property type="match status" value="1"/>
</dbReference>
<dbReference type="GO" id="GO:0003677">
    <property type="term" value="F:DNA binding"/>
    <property type="evidence" value="ECO:0007669"/>
    <property type="project" value="UniProtKB-KW"/>
</dbReference>
<dbReference type="CDD" id="cd18796">
    <property type="entry name" value="SF2_C_LHR"/>
    <property type="match status" value="1"/>
</dbReference>
<keyword evidence="5" id="KW-0067">ATP-binding</keyword>
<evidence type="ECO:0000313" key="11">
    <source>
        <dbReference type="EMBL" id="MEJ8568345.1"/>
    </source>
</evidence>
<evidence type="ECO:0000256" key="2">
    <source>
        <dbReference type="ARBA" id="ARBA00022763"/>
    </source>
</evidence>
<evidence type="ECO:0000256" key="5">
    <source>
        <dbReference type="ARBA" id="ARBA00022840"/>
    </source>
</evidence>
<protein>
    <submittedName>
        <fullName evidence="11">DEAD/DEAH box helicase</fullName>
    </submittedName>
</protein>
<dbReference type="SMART" id="SM00490">
    <property type="entry name" value="HELICc"/>
    <property type="match status" value="1"/>
</dbReference>
<dbReference type="GO" id="GO:0005524">
    <property type="term" value="F:ATP binding"/>
    <property type="evidence" value="ECO:0007669"/>
    <property type="project" value="UniProtKB-KW"/>
</dbReference>
<dbReference type="Pfam" id="PF23235">
    <property type="entry name" value="WHD_3rd_Lhr"/>
    <property type="match status" value="1"/>
</dbReference>
<keyword evidence="12" id="KW-1185">Reference proteome</keyword>
<keyword evidence="8" id="KW-0413">Isomerase</keyword>
<proteinExistence type="predicted"/>
<comment type="caution">
    <text evidence="11">The sequence shown here is derived from an EMBL/GenBank/DDBJ whole genome shotgun (WGS) entry which is preliminary data.</text>
</comment>
<dbReference type="InterPro" id="IPR013701">
    <property type="entry name" value="Lhr-like_DEAD/DEAH_assoc"/>
</dbReference>
<dbReference type="GO" id="GO:0004386">
    <property type="term" value="F:helicase activity"/>
    <property type="evidence" value="ECO:0007669"/>
    <property type="project" value="UniProtKB-KW"/>
</dbReference>
<dbReference type="Gene3D" id="3.40.50.300">
    <property type="entry name" value="P-loop containing nucleotide triphosphate hydrolases"/>
    <property type="match status" value="2"/>
</dbReference>
<keyword evidence="2" id="KW-0227">DNA damage</keyword>
<dbReference type="EMBL" id="JAZHOG010000007">
    <property type="protein sequence ID" value="MEJ8568345.1"/>
    <property type="molecule type" value="Genomic_DNA"/>
</dbReference>
<dbReference type="InterPro" id="IPR001650">
    <property type="entry name" value="Helicase_C-like"/>
</dbReference>
<keyword evidence="1" id="KW-0547">Nucleotide-binding</keyword>
<dbReference type="InterPro" id="IPR027417">
    <property type="entry name" value="P-loop_NTPase"/>
</dbReference>